<proteinExistence type="predicted"/>
<dbReference type="Proteomes" id="UP000659630">
    <property type="component" value="Unassembled WGS sequence"/>
</dbReference>
<dbReference type="PROSITE" id="PS00211">
    <property type="entry name" value="ABC_TRANSPORTER_1"/>
    <property type="match status" value="1"/>
</dbReference>
<sequence>MSYLKVKGLARTYGQGEGRVEALRGVSFEVQRGEFVAVMGPSGSGKSTLMHLLGGVERPTAGAIELEGVDLLALPEEKLTLFRRRQIGLVYQFYNLVPLLTVAENIALPLLLDGRAPAPGQLEGLAARLELSEKLGAYPHQLSGGQQQRAGIGRALITCPALLLADEPTGNLDSENTRQVMALLRGFHQSMGQTILMITHDRELALQAQRILTLEDGRIVRDEVNR</sequence>
<accession>A0A923L1Y5</accession>
<dbReference type="GO" id="GO:0016887">
    <property type="term" value="F:ATP hydrolysis activity"/>
    <property type="evidence" value="ECO:0007669"/>
    <property type="project" value="InterPro"/>
</dbReference>
<dbReference type="Gene3D" id="3.40.50.300">
    <property type="entry name" value="P-loop containing nucleotide triphosphate hydrolases"/>
    <property type="match status" value="1"/>
</dbReference>
<dbReference type="InterPro" id="IPR003439">
    <property type="entry name" value="ABC_transporter-like_ATP-bd"/>
</dbReference>
<dbReference type="FunFam" id="3.40.50.300:FF:000032">
    <property type="entry name" value="Export ABC transporter ATP-binding protein"/>
    <property type="match status" value="1"/>
</dbReference>
<protein>
    <submittedName>
        <fullName evidence="5">ABC transporter ATP-binding protein</fullName>
    </submittedName>
</protein>
<dbReference type="InterPro" id="IPR015854">
    <property type="entry name" value="ABC_transpr_LolD-like"/>
</dbReference>
<dbReference type="EMBL" id="JACONZ010000005">
    <property type="protein sequence ID" value="MBC5582365.1"/>
    <property type="molecule type" value="Genomic_DNA"/>
</dbReference>
<evidence type="ECO:0000259" key="4">
    <source>
        <dbReference type="PROSITE" id="PS50893"/>
    </source>
</evidence>
<keyword evidence="3 5" id="KW-0067">ATP-binding</keyword>
<reference evidence="5" key="1">
    <citation type="submission" date="2020-08" db="EMBL/GenBank/DDBJ databases">
        <title>Genome public.</title>
        <authorList>
            <person name="Liu C."/>
            <person name="Sun Q."/>
        </authorList>
    </citation>
    <scope>NUCLEOTIDE SEQUENCE</scope>
    <source>
        <strain evidence="5">BX8</strain>
    </source>
</reference>
<name>A0A923L1Y5_9FIRM</name>
<keyword evidence="2" id="KW-0547">Nucleotide-binding</keyword>
<dbReference type="PANTHER" id="PTHR24220">
    <property type="entry name" value="IMPORT ATP-BINDING PROTEIN"/>
    <property type="match status" value="1"/>
</dbReference>
<dbReference type="SMART" id="SM00382">
    <property type="entry name" value="AAA"/>
    <property type="match status" value="1"/>
</dbReference>
<dbReference type="InterPro" id="IPR027417">
    <property type="entry name" value="P-loop_NTPase"/>
</dbReference>
<evidence type="ECO:0000256" key="3">
    <source>
        <dbReference type="ARBA" id="ARBA00022840"/>
    </source>
</evidence>
<dbReference type="RefSeq" id="WP_186888728.1">
    <property type="nucleotide sequence ID" value="NZ_JACONZ010000005.1"/>
</dbReference>
<dbReference type="Pfam" id="PF00005">
    <property type="entry name" value="ABC_tran"/>
    <property type="match status" value="1"/>
</dbReference>
<gene>
    <name evidence="5" type="ORF">H8S23_12700</name>
</gene>
<organism evidence="5 6">
    <name type="scientific">Anaerofilum hominis</name>
    <dbReference type="NCBI Taxonomy" id="2763016"/>
    <lineage>
        <taxon>Bacteria</taxon>
        <taxon>Bacillati</taxon>
        <taxon>Bacillota</taxon>
        <taxon>Clostridia</taxon>
        <taxon>Eubacteriales</taxon>
        <taxon>Oscillospiraceae</taxon>
        <taxon>Anaerofilum</taxon>
    </lineage>
</organism>
<dbReference type="InterPro" id="IPR003593">
    <property type="entry name" value="AAA+_ATPase"/>
</dbReference>
<dbReference type="PROSITE" id="PS50893">
    <property type="entry name" value="ABC_TRANSPORTER_2"/>
    <property type="match status" value="1"/>
</dbReference>
<dbReference type="GO" id="GO:0098796">
    <property type="term" value="C:membrane protein complex"/>
    <property type="evidence" value="ECO:0007669"/>
    <property type="project" value="UniProtKB-ARBA"/>
</dbReference>
<dbReference type="CDD" id="cd03255">
    <property type="entry name" value="ABC_MJ0796_LolCDE_FtsE"/>
    <property type="match status" value="1"/>
</dbReference>
<evidence type="ECO:0000313" key="5">
    <source>
        <dbReference type="EMBL" id="MBC5582365.1"/>
    </source>
</evidence>
<dbReference type="GO" id="GO:0005886">
    <property type="term" value="C:plasma membrane"/>
    <property type="evidence" value="ECO:0007669"/>
    <property type="project" value="TreeGrafter"/>
</dbReference>
<dbReference type="GO" id="GO:0022857">
    <property type="term" value="F:transmembrane transporter activity"/>
    <property type="evidence" value="ECO:0007669"/>
    <property type="project" value="TreeGrafter"/>
</dbReference>
<dbReference type="SUPFAM" id="SSF52540">
    <property type="entry name" value="P-loop containing nucleoside triphosphate hydrolases"/>
    <property type="match status" value="1"/>
</dbReference>
<evidence type="ECO:0000313" key="6">
    <source>
        <dbReference type="Proteomes" id="UP000659630"/>
    </source>
</evidence>
<feature type="domain" description="ABC transporter" evidence="4">
    <location>
        <begin position="4"/>
        <end position="224"/>
    </location>
</feature>
<dbReference type="GO" id="GO:0005524">
    <property type="term" value="F:ATP binding"/>
    <property type="evidence" value="ECO:0007669"/>
    <property type="project" value="UniProtKB-KW"/>
</dbReference>
<comment type="caution">
    <text evidence="5">The sequence shown here is derived from an EMBL/GenBank/DDBJ whole genome shotgun (WGS) entry which is preliminary data.</text>
</comment>
<keyword evidence="1" id="KW-0813">Transport</keyword>
<dbReference type="InterPro" id="IPR017911">
    <property type="entry name" value="MacB-like_ATP-bd"/>
</dbReference>
<evidence type="ECO:0000256" key="2">
    <source>
        <dbReference type="ARBA" id="ARBA00022741"/>
    </source>
</evidence>
<evidence type="ECO:0000256" key="1">
    <source>
        <dbReference type="ARBA" id="ARBA00022448"/>
    </source>
</evidence>
<keyword evidence="6" id="KW-1185">Reference proteome</keyword>
<dbReference type="InterPro" id="IPR017871">
    <property type="entry name" value="ABC_transporter-like_CS"/>
</dbReference>
<dbReference type="AlphaFoldDB" id="A0A923L1Y5"/>